<dbReference type="Gene3D" id="3.40.710.10">
    <property type="entry name" value="DD-peptidase/beta-lactamase superfamily"/>
    <property type="match status" value="1"/>
</dbReference>
<dbReference type="InterPro" id="IPR050789">
    <property type="entry name" value="Diverse_Enzym_Activities"/>
</dbReference>
<dbReference type="InterPro" id="IPR001466">
    <property type="entry name" value="Beta-lactam-related"/>
</dbReference>
<keyword evidence="1 3" id="KW-0378">Hydrolase</keyword>
<reference evidence="3" key="1">
    <citation type="submission" date="2017-05" db="EMBL/GenBank/DDBJ databases">
        <title>Complete and WGS of Bordetella genogroups.</title>
        <authorList>
            <person name="Spilker T."/>
            <person name="Lipuma J."/>
        </authorList>
    </citation>
    <scope>NUCLEOTIDE SEQUENCE</scope>
    <source>
        <strain evidence="3">AU21707</strain>
    </source>
</reference>
<evidence type="ECO:0000259" key="2">
    <source>
        <dbReference type="Pfam" id="PF00144"/>
    </source>
</evidence>
<protein>
    <submittedName>
        <fullName evidence="3">Serine hydrolase</fullName>
    </submittedName>
</protein>
<gene>
    <name evidence="3" type="ORF">CAL26_09630</name>
</gene>
<evidence type="ECO:0000256" key="1">
    <source>
        <dbReference type="ARBA" id="ARBA00022801"/>
    </source>
</evidence>
<dbReference type="SUPFAM" id="SSF56601">
    <property type="entry name" value="beta-lactamase/transpeptidase-like"/>
    <property type="match status" value="1"/>
</dbReference>
<comment type="caution">
    <text evidence="3">The sequence shown here is derived from an EMBL/GenBank/DDBJ whole genome shotgun (WGS) entry which is preliminary data.</text>
</comment>
<feature type="domain" description="Beta-lactamase-related" evidence="2">
    <location>
        <begin position="55"/>
        <end position="328"/>
    </location>
</feature>
<keyword evidence="4" id="KW-1185">Reference proteome</keyword>
<dbReference type="PANTHER" id="PTHR43283:SF11">
    <property type="entry name" value="BETA-LACTAMASE-RELATED DOMAIN-CONTAINING PROTEIN"/>
    <property type="match status" value="1"/>
</dbReference>
<dbReference type="Pfam" id="PF00144">
    <property type="entry name" value="Beta-lactamase"/>
    <property type="match status" value="1"/>
</dbReference>
<dbReference type="GO" id="GO:0016787">
    <property type="term" value="F:hydrolase activity"/>
    <property type="evidence" value="ECO:0007669"/>
    <property type="project" value="UniProtKB-KW"/>
</dbReference>
<dbReference type="Proteomes" id="UP000216857">
    <property type="component" value="Unassembled WGS sequence"/>
</dbReference>
<dbReference type="AlphaFoldDB" id="A0A261RHF5"/>
<proteinExistence type="predicted"/>
<dbReference type="EMBL" id="NEVJ01000002">
    <property type="protein sequence ID" value="OZI24050.1"/>
    <property type="molecule type" value="Genomic_DNA"/>
</dbReference>
<sequence length="350" mass="39258">MNKALMQQAIQFADEHESAWDRSVDGVWGVHQKDPPPWNRLLGPVHDRGPVSGTVVLDGETVASWGEPLRADLTFSVAKMYLALLAGVAHDRGLLPDVDETVRTRVPGIGFDEGQNADITWRQLLQQTSEWEGERFGLPDQVDRYRAVTFGDPPDGNKGDPRPLRKPGTYWEYNDVRINQLSFALLHLFRRPLPEIFRESITRPVGASENWQWVGYDNAWVEIDGRRMQSVPGGSHWGGGMSISSVDQALIGQMLLNDGKAHGRQVLSSEWIRAMREPCAIAPYYGFLIWLNHERRVFPSVPASSFFGVGAGSSFTWVEPERRMVTVVRWLDSAYADAFFGKVLQAVDAA</sequence>
<name>A0A261RHF5_9BORD</name>
<accession>A0A261RHF5</accession>
<dbReference type="InterPro" id="IPR012338">
    <property type="entry name" value="Beta-lactam/transpept-like"/>
</dbReference>
<evidence type="ECO:0000313" key="4">
    <source>
        <dbReference type="Proteomes" id="UP000216857"/>
    </source>
</evidence>
<dbReference type="RefSeq" id="WP_094847013.1">
    <property type="nucleotide sequence ID" value="NZ_NEVJ01000002.1"/>
</dbReference>
<organism evidence="3 4">
    <name type="scientific">Bordetella genomosp. 9</name>
    <dbReference type="NCBI Taxonomy" id="1416803"/>
    <lineage>
        <taxon>Bacteria</taxon>
        <taxon>Pseudomonadati</taxon>
        <taxon>Pseudomonadota</taxon>
        <taxon>Betaproteobacteria</taxon>
        <taxon>Burkholderiales</taxon>
        <taxon>Alcaligenaceae</taxon>
        <taxon>Bordetella</taxon>
    </lineage>
</organism>
<evidence type="ECO:0000313" key="3">
    <source>
        <dbReference type="EMBL" id="OZI24050.1"/>
    </source>
</evidence>
<dbReference type="PANTHER" id="PTHR43283">
    <property type="entry name" value="BETA-LACTAMASE-RELATED"/>
    <property type="match status" value="1"/>
</dbReference>
<dbReference type="OrthoDB" id="8582986at2"/>